<dbReference type="RefSeq" id="WP_141411936.1">
    <property type="nucleotide sequence ID" value="NZ_AP019735.1"/>
</dbReference>
<dbReference type="Gene3D" id="3.60.21.10">
    <property type="match status" value="1"/>
</dbReference>
<name>A0A4Y1WQX6_9BACT</name>
<keyword evidence="3" id="KW-1185">Reference proteome</keyword>
<evidence type="ECO:0000313" key="2">
    <source>
        <dbReference type="EMBL" id="BBL02934.1"/>
    </source>
</evidence>
<dbReference type="PANTHER" id="PTHR43143:SF1">
    <property type="entry name" value="SERINE_THREONINE-PROTEIN PHOSPHATASE CPPED1"/>
    <property type="match status" value="1"/>
</dbReference>
<proteinExistence type="predicted"/>
<dbReference type="InterPro" id="IPR029052">
    <property type="entry name" value="Metallo-depent_PP-like"/>
</dbReference>
<dbReference type="InterPro" id="IPR051918">
    <property type="entry name" value="STPP_CPPED1"/>
</dbReference>
<dbReference type="OrthoDB" id="5464520at2"/>
<dbReference type="GeneID" id="78340970"/>
<sequence>MRSLLRTGLFLLPLLAAGCDHIEYHPYDTDISGEQNINAKNIARIEAACRGRQTVRFAMISDTQRWYDETEKAVEALNARDDIDFVLHGGDLSDFGLKKEFMWQRDILNRLRVPYVCLLGNHDCQGTGEAVFEKIFGPSDFAFTAADVRFVCLNTNAMEYDYSHPVPDFDFLEHEYGSFAPPARRTIFAMHVRPYDFQFNNNVAKVFEHYVMRFPQPLCCIFGHEHRWIEEDIFGDGMMYYGCPNIEKRTYILYTLTPDGYSYEKVDF</sequence>
<dbReference type="Pfam" id="PF00149">
    <property type="entry name" value="Metallophos"/>
    <property type="match status" value="1"/>
</dbReference>
<gene>
    <name evidence="2" type="ORF">A5CBH24_02470</name>
</gene>
<evidence type="ECO:0000259" key="1">
    <source>
        <dbReference type="Pfam" id="PF00149"/>
    </source>
</evidence>
<organism evidence="2 3">
    <name type="scientific">Alistipes communis</name>
    <dbReference type="NCBI Taxonomy" id="2585118"/>
    <lineage>
        <taxon>Bacteria</taxon>
        <taxon>Pseudomonadati</taxon>
        <taxon>Bacteroidota</taxon>
        <taxon>Bacteroidia</taxon>
        <taxon>Bacteroidales</taxon>
        <taxon>Rikenellaceae</taxon>
        <taxon>Alistipes</taxon>
    </lineage>
</organism>
<dbReference type="KEGG" id="acou:A5CBH24_02470"/>
<dbReference type="PANTHER" id="PTHR43143">
    <property type="entry name" value="METALLOPHOSPHOESTERASE, CALCINEURIN SUPERFAMILY"/>
    <property type="match status" value="1"/>
</dbReference>
<evidence type="ECO:0000313" key="3">
    <source>
        <dbReference type="Proteomes" id="UP000318946"/>
    </source>
</evidence>
<dbReference type="GO" id="GO:0016787">
    <property type="term" value="F:hydrolase activity"/>
    <property type="evidence" value="ECO:0007669"/>
    <property type="project" value="InterPro"/>
</dbReference>
<dbReference type="EMBL" id="AP019735">
    <property type="protein sequence ID" value="BBL02934.1"/>
    <property type="molecule type" value="Genomic_DNA"/>
</dbReference>
<protein>
    <submittedName>
        <fullName evidence="2">Phosphoesterase</fullName>
    </submittedName>
</protein>
<dbReference type="PROSITE" id="PS51257">
    <property type="entry name" value="PROKAR_LIPOPROTEIN"/>
    <property type="match status" value="1"/>
</dbReference>
<accession>A0A4Y1WQX6</accession>
<feature type="domain" description="Calcineurin-like phosphoesterase" evidence="1">
    <location>
        <begin position="56"/>
        <end position="227"/>
    </location>
</feature>
<dbReference type="AlphaFoldDB" id="A0A4Y1WQX6"/>
<dbReference type="SUPFAM" id="SSF56300">
    <property type="entry name" value="Metallo-dependent phosphatases"/>
    <property type="match status" value="1"/>
</dbReference>
<dbReference type="InterPro" id="IPR004843">
    <property type="entry name" value="Calcineurin-like_PHP"/>
</dbReference>
<dbReference type="Proteomes" id="UP000318946">
    <property type="component" value="Chromosome"/>
</dbReference>
<reference evidence="3" key="1">
    <citation type="submission" date="2019-06" db="EMBL/GenBank/DDBJ databases">
        <title>Alistipes onderdonkii subsp. vulgaris subsp. nov., Alistipes dispar sp. nov. and Alistipes communis sp. nov., isolated from human faeces, and creation of Alistipes onderdonkii subsp. onderdonkii subsp. nov.</title>
        <authorList>
            <person name="Sakamoto M."/>
            <person name="Ikeyama N."/>
            <person name="Ogata Y."/>
            <person name="Suda W."/>
            <person name="Iino T."/>
            <person name="Hattori M."/>
            <person name="Ohkuma M."/>
        </authorList>
    </citation>
    <scope>NUCLEOTIDE SEQUENCE [LARGE SCALE GENOMIC DNA]</scope>
    <source>
        <strain evidence="3">5CBH24</strain>
    </source>
</reference>